<evidence type="ECO:0000313" key="3">
    <source>
        <dbReference type="Proteomes" id="UP000290244"/>
    </source>
</evidence>
<feature type="signal peptide" evidence="1">
    <location>
        <begin position="1"/>
        <end position="25"/>
    </location>
</feature>
<protein>
    <submittedName>
        <fullName evidence="2">Uncharacterized protein</fullName>
    </submittedName>
</protein>
<organism evidence="2 3">
    <name type="scientific">Litorilituus sediminis</name>
    <dbReference type="NCBI Taxonomy" id="718192"/>
    <lineage>
        <taxon>Bacteria</taxon>
        <taxon>Pseudomonadati</taxon>
        <taxon>Pseudomonadota</taxon>
        <taxon>Gammaproteobacteria</taxon>
        <taxon>Alteromonadales</taxon>
        <taxon>Colwelliaceae</taxon>
        <taxon>Litorilituus</taxon>
    </lineage>
</organism>
<evidence type="ECO:0000256" key="1">
    <source>
        <dbReference type="SAM" id="SignalP"/>
    </source>
</evidence>
<reference evidence="2 3" key="1">
    <citation type="submission" date="2018-12" db="EMBL/GenBank/DDBJ databases">
        <title>Complete genome of Litorilituus sediminis.</title>
        <authorList>
            <person name="Liu A."/>
            <person name="Rong J."/>
        </authorList>
    </citation>
    <scope>NUCLEOTIDE SEQUENCE [LARGE SCALE GENOMIC DNA]</scope>
    <source>
        <strain evidence="2 3">JCM 17549</strain>
    </source>
</reference>
<sequence length="184" mass="20191">MFGLLSTYKALQYALALSLVTSLIACMPTEKASSTVEANKEQAQDSKDNKESQEIPDVVVRDSAMKANKVAKPIVGKKTISFNGEKFEYNGGLVTKGTKLFNFLMAEHGMVKGSFVVVTKANTKLNTLPVELKAKAKLAKDTYRIIPLKGGNLQATYKQLKANKQLLQVELEIDYSPKPTVAEF</sequence>
<feature type="chain" id="PRO_5020551100" evidence="1">
    <location>
        <begin position="26"/>
        <end position="184"/>
    </location>
</feature>
<proteinExistence type="predicted"/>
<keyword evidence="3" id="KW-1185">Reference proteome</keyword>
<dbReference type="EMBL" id="CP034759">
    <property type="protein sequence ID" value="QBG35356.1"/>
    <property type="molecule type" value="Genomic_DNA"/>
</dbReference>
<name>A0A4P6P1X3_9GAMM</name>
<dbReference type="OrthoDB" id="6267424at2"/>
<dbReference type="KEGG" id="lsd:EMK97_06300"/>
<dbReference type="Proteomes" id="UP000290244">
    <property type="component" value="Chromosome"/>
</dbReference>
<evidence type="ECO:0000313" key="2">
    <source>
        <dbReference type="EMBL" id="QBG35356.1"/>
    </source>
</evidence>
<accession>A0A4P6P1X3</accession>
<dbReference type="RefSeq" id="WP_130600454.1">
    <property type="nucleotide sequence ID" value="NZ_CP034759.1"/>
</dbReference>
<keyword evidence="1" id="KW-0732">Signal</keyword>
<gene>
    <name evidence="2" type="ORF">EMK97_06300</name>
</gene>
<dbReference type="AlphaFoldDB" id="A0A4P6P1X3"/>